<comment type="caution">
    <text evidence="2">The sequence shown here is derived from an EMBL/GenBank/DDBJ whole genome shotgun (WGS) entry which is preliminary data.</text>
</comment>
<keyword evidence="1" id="KW-1133">Transmembrane helix</keyword>
<dbReference type="Proteomes" id="UP000250918">
    <property type="component" value="Unassembled WGS sequence"/>
</dbReference>
<dbReference type="Gene3D" id="1.20.1300.10">
    <property type="entry name" value="Fumarate reductase/succinate dehydrogenase, transmembrane subunit"/>
    <property type="match status" value="1"/>
</dbReference>
<accession>A0A855XAC3</accession>
<evidence type="ECO:0000313" key="2">
    <source>
        <dbReference type="EMBL" id="PWB74488.1"/>
    </source>
</evidence>
<evidence type="ECO:0000313" key="3">
    <source>
        <dbReference type="Proteomes" id="UP000250918"/>
    </source>
</evidence>
<feature type="transmembrane region" description="Helical" evidence="1">
    <location>
        <begin position="167"/>
        <end position="189"/>
    </location>
</feature>
<organism evidence="2 3">
    <name type="scientific">candidate division GN15 bacterium</name>
    <dbReference type="NCBI Taxonomy" id="2072418"/>
    <lineage>
        <taxon>Bacteria</taxon>
        <taxon>candidate division GN15</taxon>
    </lineage>
</organism>
<dbReference type="EMBL" id="PQAP01000031">
    <property type="protein sequence ID" value="PWB74488.1"/>
    <property type="molecule type" value="Genomic_DNA"/>
</dbReference>
<keyword evidence="1" id="KW-0812">Transmembrane</keyword>
<dbReference type="InterPro" id="IPR034804">
    <property type="entry name" value="SQR/QFR_C/D"/>
</dbReference>
<name>A0A855XAC3_9BACT</name>
<feature type="transmembrane region" description="Helical" evidence="1">
    <location>
        <begin position="112"/>
        <end position="133"/>
    </location>
</feature>
<dbReference type="CDD" id="cd03498">
    <property type="entry name" value="SQR_TypeB_2_TM"/>
    <property type="match status" value="1"/>
</dbReference>
<protein>
    <submittedName>
        <fullName evidence="2">Succinate:quinone oxidoreductase</fullName>
    </submittedName>
</protein>
<keyword evidence="1" id="KW-0472">Membrane</keyword>
<evidence type="ECO:0000256" key="1">
    <source>
        <dbReference type="SAM" id="Phobius"/>
    </source>
</evidence>
<proteinExistence type="predicted"/>
<dbReference type="NCBIfam" id="TIGR02046">
    <property type="entry name" value="sdhC_b558_fam"/>
    <property type="match status" value="1"/>
</dbReference>
<reference evidence="2 3" key="1">
    <citation type="journal article" date="2018" name="ISME J.">
        <title>A methanotrophic archaeon couples anaerobic oxidation of methane to Fe(III) reduction.</title>
        <authorList>
            <person name="Cai C."/>
            <person name="Leu A.O."/>
            <person name="Xie G.J."/>
            <person name="Guo J."/>
            <person name="Feng Y."/>
            <person name="Zhao J.X."/>
            <person name="Tyson G.W."/>
            <person name="Yuan Z."/>
            <person name="Hu S."/>
        </authorList>
    </citation>
    <scope>NUCLEOTIDE SEQUENCE [LARGE SCALE GENOMIC DNA]</scope>
    <source>
        <strain evidence="2">FeB_12</strain>
    </source>
</reference>
<dbReference type="GO" id="GO:0016020">
    <property type="term" value="C:membrane"/>
    <property type="evidence" value="ECO:0007669"/>
    <property type="project" value="InterPro"/>
</dbReference>
<feature type="transmembrane region" description="Helical" evidence="1">
    <location>
        <begin position="70"/>
        <end position="92"/>
    </location>
</feature>
<sequence>MNNTAVARARSFPLVLVTSSIAKKFVMALTGFVAFGYVVGHMIGNLQIFIGQNQINAYAKALHSMGPLLWLVRGFLIVCIVLHIWLGAQLRIENWVARPDGYARKKSLKTGLPARTMIWTGALIFAFVIYHILQFTVRSTDPRFEELFDTLGRHDVYSMVILGFQNIWISGFYIVAVGLLCFHLSHGIWSMFQSLGWNNKRSERWLQGFAWIFASVMFLGYISIPIAVLGGFLKLPGGVAL</sequence>
<gene>
    <name evidence="2" type="ORF">C3F09_03920</name>
</gene>
<dbReference type="InterPro" id="IPR011138">
    <property type="entry name" value="Cytochrome_b-558"/>
</dbReference>
<feature type="transmembrane region" description="Helical" evidence="1">
    <location>
        <begin position="209"/>
        <end position="233"/>
    </location>
</feature>
<dbReference type="AlphaFoldDB" id="A0A855XAC3"/>
<feature type="transmembrane region" description="Helical" evidence="1">
    <location>
        <begin position="25"/>
        <end position="50"/>
    </location>
</feature>
<dbReference type="SUPFAM" id="SSF81343">
    <property type="entry name" value="Fumarate reductase respiratory complex transmembrane subunits"/>
    <property type="match status" value="1"/>
</dbReference>